<feature type="transmembrane region" description="Helical" evidence="1">
    <location>
        <begin position="70"/>
        <end position="90"/>
    </location>
</feature>
<gene>
    <name evidence="2" type="ORF">HNV10_01830</name>
</gene>
<organism evidence="2 3">
    <name type="scientific">Winogradskyella litoriviva</name>
    <dbReference type="NCBI Taxonomy" id="1220182"/>
    <lineage>
        <taxon>Bacteria</taxon>
        <taxon>Pseudomonadati</taxon>
        <taxon>Bacteroidota</taxon>
        <taxon>Flavobacteriia</taxon>
        <taxon>Flavobacteriales</taxon>
        <taxon>Flavobacteriaceae</taxon>
        <taxon>Winogradskyella</taxon>
    </lineage>
</organism>
<feature type="transmembrane region" description="Helical" evidence="1">
    <location>
        <begin position="7"/>
        <end position="26"/>
    </location>
</feature>
<keyword evidence="1" id="KW-0472">Membrane</keyword>
<sequence length="180" mass="21088">MKVDINKIISLPFIYIGLLSLLDFFLKDYDDRNNYNLSTGNYLIIFTVAVCAVMLFVLKNSQETDKFIKIAKSFAYGIFFGFISVIYVTLVKNQTGFYLNRIYTKSIVEEDFEIFNRGIFDKDSIVGLRSMNDDYWFMTYNKFSYEDLLLIEDNDTIKIKMGIGVFNRPFLYNGKIEIVK</sequence>
<dbReference type="Proteomes" id="UP000805085">
    <property type="component" value="Unassembled WGS sequence"/>
</dbReference>
<evidence type="ECO:0000313" key="2">
    <source>
        <dbReference type="EMBL" id="NRD21962.1"/>
    </source>
</evidence>
<dbReference type="RefSeq" id="WP_173299623.1">
    <property type="nucleotide sequence ID" value="NZ_JABRWQ010000001.1"/>
</dbReference>
<dbReference type="EMBL" id="JABRWQ010000001">
    <property type="protein sequence ID" value="NRD21962.1"/>
    <property type="molecule type" value="Genomic_DNA"/>
</dbReference>
<evidence type="ECO:0000256" key="1">
    <source>
        <dbReference type="SAM" id="Phobius"/>
    </source>
</evidence>
<feature type="transmembrane region" description="Helical" evidence="1">
    <location>
        <begin position="38"/>
        <end position="58"/>
    </location>
</feature>
<name>A0ABX2E0G3_9FLAO</name>
<proteinExistence type="predicted"/>
<keyword evidence="1" id="KW-1133">Transmembrane helix</keyword>
<protein>
    <submittedName>
        <fullName evidence="2">Uncharacterized protein</fullName>
    </submittedName>
</protein>
<keyword evidence="1" id="KW-0812">Transmembrane</keyword>
<reference evidence="2 3" key="1">
    <citation type="journal article" date="2015" name="Int. J. Syst. Evol. Microbiol.">
        <title>Winogradskyella litoriviva sp. nov., isolated from coastal seawater.</title>
        <authorList>
            <person name="Nedashkovskaya O.I."/>
            <person name="Kukhlevskiy A.D."/>
            <person name="Zhukova N.V."/>
            <person name="Kim S.J."/>
            <person name="Rhee S.K."/>
            <person name="Mikhailov V.V."/>
        </authorList>
    </citation>
    <scope>NUCLEOTIDE SEQUENCE [LARGE SCALE GENOMIC DNA]</scope>
    <source>
        <strain evidence="2 3">KMM6491</strain>
    </source>
</reference>
<evidence type="ECO:0000313" key="3">
    <source>
        <dbReference type="Proteomes" id="UP000805085"/>
    </source>
</evidence>
<comment type="caution">
    <text evidence="2">The sequence shown here is derived from an EMBL/GenBank/DDBJ whole genome shotgun (WGS) entry which is preliminary data.</text>
</comment>
<keyword evidence="3" id="KW-1185">Reference proteome</keyword>
<accession>A0ABX2E0G3</accession>